<keyword evidence="3" id="KW-1185">Reference proteome</keyword>
<dbReference type="AlphaFoldDB" id="A0A3M7P3T2"/>
<dbReference type="Proteomes" id="UP000276133">
    <property type="component" value="Unassembled WGS sequence"/>
</dbReference>
<accession>A0A3M7P3T2</accession>
<evidence type="ECO:0000313" key="2">
    <source>
        <dbReference type="EMBL" id="RMZ93722.1"/>
    </source>
</evidence>
<dbReference type="EMBL" id="REGN01013597">
    <property type="protein sequence ID" value="RMZ93722.1"/>
    <property type="molecule type" value="Genomic_DNA"/>
</dbReference>
<organism evidence="2 3">
    <name type="scientific">Brachionus plicatilis</name>
    <name type="common">Marine rotifer</name>
    <name type="synonym">Brachionus muelleri</name>
    <dbReference type="NCBI Taxonomy" id="10195"/>
    <lineage>
        <taxon>Eukaryota</taxon>
        <taxon>Metazoa</taxon>
        <taxon>Spiralia</taxon>
        <taxon>Gnathifera</taxon>
        <taxon>Rotifera</taxon>
        <taxon>Eurotatoria</taxon>
        <taxon>Monogononta</taxon>
        <taxon>Pseudotrocha</taxon>
        <taxon>Ploima</taxon>
        <taxon>Brachionidae</taxon>
        <taxon>Brachionus</taxon>
    </lineage>
</organism>
<proteinExistence type="predicted"/>
<evidence type="ECO:0000259" key="1">
    <source>
        <dbReference type="PROSITE" id="PS50878"/>
    </source>
</evidence>
<protein>
    <recommendedName>
        <fullName evidence="1">Reverse transcriptase domain-containing protein</fullName>
    </recommendedName>
</protein>
<gene>
    <name evidence="2" type="ORF">BpHYR1_031915</name>
</gene>
<evidence type="ECO:0000313" key="3">
    <source>
        <dbReference type="Proteomes" id="UP000276133"/>
    </source>
</evidence>
<reference evidence="2 3" key="1">
    <citation type="journal article" date="2018" name="Sci. Rep.">
        <title>Genomic signatures of local adaptation to the degree of environmental predictability in rotifers.</title>
        <authorList>
            <person name="Franch-Gras L."/>
            <person name="Hahn C."/>
            <person name="Garcia-Roger E.M."/>
            <person name="Carmona M.J."/>
            <person name="Serra M."/>
            <person name="Gomez A."/>
        </authorList>
    </citation>
    <scope>NUCLEOTIDE SEQUENCE [LARGE SCALE GENOMIC DNA]</scope>
    <source>
        <strain evidence="2">HYR1</strain>
    </source>
</reference>
<dbReference type="PROSITE" id="PS50878">
    <property type="entry name" value="RT_POL"/>
    <property type="match status" value="1"/>
</dbReference>
<dbReference type="InterPro" id="IPR000477">
    <property type="entry name" value="RT_dom"/>
</dbReference>
<comment type="caution">
    <text evidence="2">The sequence shown here is derived from an EMBL/GenBank/DDBJ whole genome shotgun (WGS) entry which is preliminary data.</text>
</comment>
<name>A0A3M7P3T2_BRAPC</name>
<dbReference type="OrthoDB" id="10014409at2759"/>
<feature type="domain" description="Reverse transcriptase" evidence="1">
    <location>
        <begin position="1"/>
        <end position="78"/>
    </location>
</feature>
<sequence length="79" mass="8981">MSTELITEINGIKTGKLMYGDDLLIMTDSVKKMEKGLKICETLGLKTEIKFNPTKTQIMRIIRTKQDETSLELCGKEIE</sequence>